<evidence type="ECO:0000313" key="1">
    <source>
        <dbReference type="EMBL" id="KAF2890212.1"/>
    </source>
</evidence>
<gene>
    <name evidence="1" type="ORF">ILUMI_15961</name>
</gene>
<proteinExistence type="predicted"/>
<evidence type="ECO:0000313" key="2">
    <source>
        <dbReference type="Proteomes" id="UP000801492"/>
    </source>
</evidence>
<protein>
    <submittedName>
        <fullName evidence="1">Uncharacterized protein</fullName>
    </submittedName>
</protein>
<comment type="caution">
    <text evidence="1">The sequence shown here is derived from an EMBL/GenBank/DDBJ whole genome shotgun (WGS) entry which is preliminary data.</text>
</comment>
<accession>A0A8K0CTT6</accession>
<keyword evidence="2" id="KW-1185">Reference proteome</keyword>
<name>A0A8K0CTT6_IGNLU</name>
<sequence length="165" mass="18915">MTVLAEKRLSRNWCSGQITTTAARGFFINKEGLLYSLWKLKKKVIRRFLLTVSGEKWFFLEKNPTISQKSAKHINQVRALVAEEKIRMWFTYLNEILGDGITVVDFKRFLILAEKEKSYDVKSTFEKDFVTTLIAANAAGHFAFPLTICKHERIPTTAINAAPLD</sequence>
<dbReference type="OrthoDB" id="10031330at2759"/>
<organism evidence="1 2">
    <name type="scientific">Ignelater luminosus</name>
    <name type="common">Cucubano</name>
    <name type="synonym">Pyrophorus luminosus</name>
    <dbReference type="NCBI Taxonomy" id="2038154"/>
    <lineage>
        <taxon>Eukaryota</taxon>
        <taxon>Metazoa</taxon>
        <taxon>Ecdysozoa</taxon>
        <taxon>Arthropoda</taxon>
        <taxon>Hexapoda</taxon>
        <taxon>Insecta</taxon>
        <taxon>Pterygota</taxon>
        <taxon>Neoptera</taxon>
        <taxon>Endopterygota</taxon>
        <taxon>Coleoptera</taxon>
        <taxon>Polyphaga</taxon>
        <taxon>Elateriformia</taxon>
        <taxon>Elateroidea</taxon>
        <taxon>Elateridae</taxon>
        <taxon>Agrypninae</taxon>
        <taxon>Pyrophorini</taxon>
        <taxon>Ignelater</taxon>
    </lineage>
</organism>
<dbReference type="EMBL" id="VTPC01056469">
    <property type="protein sequence ID" value="KAF2890212.1"/>
    <property type="molecule type" value="Genomic_DNA"/>
</dbReference>
<dbReference type="Proteomes" id="UP000801492">
    <property type="component" value="Unassembled WGS sequence"/>
</dbReference>
<dbReference type="AlphaFoldDB" id="A0A8K0CTT6"/>
<reference evidence="1" key="1">
    <citation type="submission" date="2019-08" db="EMBL/GenBank/DDBJ databases">
        <title>The genome of the North American firefly Photinus pyralis.</title>
        <authorList>
            <consortium name="Photinus pyralis genome working group"/>
            <person name="Fallon T.R."/>
            <person name="Sander Lower S.E."/>
            <person name="Weng J.-K."/>
        </authorList>
    </citation>
    <scope>NUCLEOTIDE SEQUENCE</scope>
    <source>
        <strain evidence="1">TRF0915ILg1</strain>
        <tissue evidence="1">Whole body</tissue>
    </source>
</reference>